<dbReference type="EMBL" id="UINC01047142">
    <property type="protein sequence ID" value="SVB56030.1"/>
    <property type="molecule type" value="Genomic_DNA"/>
</dbReference>
<proteinExistence type="predicted"/>
<name>A0A382EZ92_9ZZZZ</name>
<sequence>MVNEDDTFLSSEKLGVLLDQAGAAAAGSTEW</sequence>
<evidence type="ECO:0000313" key="1">
    <source>
        <dbReference type="EMBL" id="SVB56030.1"/>
    </source>
</evidence>
<dbReference type="AlphaFoldDB" id="A0A382EZ92"/>
<gene>
    <name evidence="1" type="ORF">METZ01_LOCUS208884</name>
</gene>
<organism evidence="1">
    <name type="scientific">marine metagenome</name>
    <dbReference type="NCBI Taxonomy" id="408172"/>
    <lineage>
        <taxon>unclassified sequences</taxon>
        <taxon>metagenomes</taxon>
        <taxon>ecological metagenomes</taxon>
    </lineage>
</organism>
<protein>
    <submittedName>
        <fullName evidence="1">Uncharacterized protein</fullName>
    </submittedName>
</protein>
<accession>A0A382EZ92</accession>
<reference evidence="1" key="1">
    <citation type="submission" date="2018-05" db="EMBL/GenBank/DDBJ databases">
        <authorList>
            <person name="Lanie J.A."/>
            <person name="Ng W.-L."/>
            <person name="Kazmierczak K.M."/>
            <person name="Andrzejewski T.M."/>
            <person name="Davidsen T.M."/>
            <person name="Wayne K.J."/>
            <person name="Tettelin H."/>
            <person name="Glass J.I."/>
            <person name="Rusch D."/>
            <person name="Podicherti R."/>
            <person name="Tsui H.-C.T."/>
            <person name="Winkler M.E."/>
        </authorList>
    </citation>
    <scope>NUCLEOTIDE SEQUENCE</scope>
</reference>